<reference evidence="1 2" key="1">
    <citation type="submission" date="2021-06" db="EMBL/GenBank/DDBJ databases">
        <authorList>
            <person name="Kallberg Y."/>
            <person name="Tangrot J."/>
            <person name="Rosling A."/>
        </authorList>
    </citation>
    <scope>NUCLEOTIDE SEQUENCE [LARGE SCALE GENOMIC DNA]</scope>
    <source>
        <strain evidence="1 2">120-4 pot B 10/14</strain>
    </source>
</reference>
<dbReference type="Proteomes" id="UP000789901">
    <property type="component" value="Unassembled WGS sequence"/>
</dbReference>
<keyword evidence="2" id="KW-1185">Reference proteome</keyword>
<accession>A0ABM8VY60</accession>
<sequence length="107" mass="12365">MDTDAASNATIEGTKVPTDYAAPYYIKKLEVTKTKRVKTQLPKDKETLLENIKMIDVVLQIPITEYNLINSTLEWLREKYKNDRIPAYLLELQPVRIGAYINMMTSK</sequence>
<evidence type="ECO:0000313" key="2">
    <source>
        <dbReference type="Proteomes" id="UP000789901"/>
    </source>
</evidence>
<comment type="caution">
    <text evidence="1">The sequence shown here is derived from an EMBL/GenBank/DDBJ whole genome shotgun (WGS) entry which is preliminary data.</text>
</comment>
<evidence type="ECO:0000313" key="1">
    <source>
        <dbReference type="EMBL" id="CAG8476541.1"/>
    </source>
</evidence>
<organism evidence="1 2">
    <name type="scientific">Gigaspora margarita</name>
    <dbReference type="NCBI Taxonomy" id="4874"/>
    <lineage>
        <taxon>Eukaryota</taxon>
        <taxon>Fungi</taxon>
        <taxon>Fungi incertae sedis</taxon>
        <taxon>Mucoromycota</taxon>
        <taxon>Glomeromycotina</taxon>
        <taxon>Glomeromycetes</taxon>
        <taxon>Diversisporales</taxon>
        <taxon>Gigasporaceae</taxon>
        <taxon>Gigaspora</taxon>
    </lineage>
</organism>
<dbReference type="EMBL" id="CAJVQB010000230">
    <property type="protein sequence ID" value="CAG8476541.1"/>
    <property type="molecule type" value="Genomic_DNA"/>
</dbReference>
<name>A0ABM8VY60_GIGMA</name>
<gene>
    <name evidence="1" type="ORF">GMARGA_LOCUS1029</name>
</gene>
<protein>
    <submittedName>
        <fullName evidence="1">32108_t:CDS:1</fullName>
    </submittedName>
</protein>
<proteinExistence type="predicted"/>